<dbReference type="Proteomes" id="UP000020766">
    <property type="component" value="Unassembled WGS sequence"/>
</dbReference>
<dbReference type="Pfam" id="PF22150">
    <property type="entry name" value="Tt1218-like"/>
    <property type="match status" value="1"/>
</dbReference>
<keyword evidence="4" id="KW-1185">Reference proteome</keyword>
<dbReference type="Pfam" id="PF07963">
    <property type="entry name" value="N_methyl"/>
    <property type="match status" value="1"/>
</dbReference>
<dbReference type="InterPro" id="IPR012902">
    <property type="entry name" value="N_methyl_site"/>
</dbReference>
<comment type="caution">
    <text evidence="3">The sequence shown here is derived from an EMBL/GenBank/DDBJ whole genome shotgun (WGS) entry which is preliminary data.</text>
</comment>
<name>A0A014NLA7_9BURK</name>
<accession>A0A014NLA7</accession>
<organism evidence="3 4">
    <name type="scientific">Comamonas aquatica DA1877</name>
    <dbReference type="NCBI Taxonomy" id="1457173"/>
    <lineage>
        <taxon>Bacteria</taxon>
        <taxon>Pseudomonadati</taxon>
        <taxon>Pseudomonadota</taxon>
        <taxon>Betaproteobacteria</taxon>
        <taxon>Burkholderiales</taxon>
        <taxon>Comamonadaceae</taxon>
        <taxon>Comamonas</taxon>
    </lineage>
</organism>
<evidence type="ECO:0000259" key="2">
    <source>
        <dbReference type="Pfam" id="PF22150"/>
    </source>
</evidence>
<dbReference type="NCBIfam" id="TIGR02523">
    <property type="entry name" value="type_IV_pilV"/>
    <property type="match status" value="1"/>
</dbReference>
<feature type="transmembrane region" description="Helical" evidence="1">
    <location>
        <begin position="20"/>
        <end position="40"/>
    </location>
</feature>
<keyword evidence="1" id="KW-0812">Transmembrane</keyword>
<evidence type="ECO:0000256" key="1">
    <source>
        <dbReference type="SAM" id="Phobius"/>
    </source>
</evidence>
<dbReference type="EMBL" id="JBOK01000009">
    <property type="protein sequence ID" value="EXU80213.1"/>
    <property type="molecule type" value="Genomic_DNA"/>
</dbReference>
<sequence length="193" mass="20446">MSNAMKPSLAVRHRERGASLLEVLVAMLVVAFGLLGYIALQGKSVAATMEGAQRTQALMLVNDLAQRMELNRWNADAYVANDIGVTAPGDCTTAGWTQAQRDLCEWSLNIRGAAETVGTSQVGAMLAARGCVSKLNSLSTPGMDYYQITLAWQGLSASAPPVAVCGKDAYASEDTRRVVTAVVQVAQLQEATP</sequence>
<reference evidence="3 4" key="1">
    <citation type="submission" date="2014-01" db="EMBL/GenBank/DDBJ databases">
        <title>Interspecies Systems Biology Uncovers Metabolites Affecting C. elegans Gene Expression and Life History Traits.</title>
        <authorList>
            <person name="Watson E."/>
            <person name="Macneil L.T."/>
            <person name="Ritter A.D."/>
            <person name="Yilmaz L.S."/>
            <person name="Rosebrock A.P."/>
            <person name="Caudy A.A."/>
            <person name="Walhout A.J."/>
        </authorList>
    </citation>
    <scope>NUCLEOTIDE SEQUENCE [LARGE SCALE GENOMIC DNA]</scope>
    <source>
        <strain evidence="3 4">DA1877</strain>
    </source>
</reference>
<dbReference type="InterPro" id="IPR013362">
    <property type="entry name" value="Pilus_4_PilV"/>
</dbReference>
<proteinExistence type="predicted"/>
<dbReference type="AlphaFoldDB" id="A0A014NLA7"/>
<dbReference type="InterPro" id="IPR054402">
    <property type="entry name" value="Tt1218-like_dom"/>
</dbReference>
<feature type="domain" description="Type IV pilin Tt1218-like" evidence="2">
    <location>
        <begin position="39"/>
        <end position="95"/>
    </location>
</feature>
<gene>
    <name evidence="3" type="ORF">AX13_18150</name>
</gene>
<keyword evidence="1" id="KW-0472">Membrane</keyword>
<keyword evidence="1" id="KW-1133">Transmembrane helix</keyword>
<evidence type="ECO:0000313" key="3">
    <source>
        <dbReference type="EMBL" id="EXU80213.1"/>
    </source>
</evidence>
<protein>
    <submittedName>
        <fullName evidence="3">Pilus modification protein PilV</fullName>
    </submittedName>
</protein>
<dbReference type="PATRIC" id="fig|1457173.3.peg.1875"/>
<evidence type="ECO:0000313" key="4">
    <source>
        <dbReference type="Proteomes" id="UP000020766"/>
    </source>
</evidence>